<keyword evidence="4 10" id="KW-0067">ATP-binding</keyword>
<comment type="subcellular location">
    <subcellularLocation>
        <location evidence="1">Cell membrane</location>
        <topology evidence="1">Multi-pass membrane protein</topology>
    </subcellularLocation>
</comment>
<dbReference type="InterPro" id="IPR011527">
    <property type="entry name" value="ABC1_TM_dom"/>
</dbReference>
<dbReference type="PROSITE" id="PS50929">
    <property type="entry name" value="ABC_TM1F"/>
    <property type="match status" value="1"/>
</dbReference>
<dbReference type="PANTHER" id="PTHR24221:SF654">
    <property type="entry name" value="ATP-BINDING CASSETTE SUB-FAMILY B MEMBER 6"/>
    <property type="match status" value="1"/>
</dbReference>
<feature type="transmembrane region" description="Helical" evidence="7">
    <location>
        <begin position="82"/>
        <end position="99"/>
    </location>
</feature>
<dbReference type="InterPro" id="IPR017871">
    <property type="entry name" value="ABC_transporter-like_CS"/>
</dbReference>
<evidence type="ECO:0000256" key="2">
    <source>
        <dbReference type="ARBA" id="ARBA00022692"/>
    </source>
</evidence>
<name>A0ABW2THC4_9ACTN</name>
<evidence type="ECO:0000256" key="5">
    <source>
        <dbReference type="ARBA" id="ARBA00022989"/>
    </source>
</evidence>
<evidence type="ECO:0000256" key="6">
    <source>
        <dbReference type="ARBA" id="ARBA00023136"/>
    </source>
</evidence>
<feature type="transmembrane region" description="Helical" evidence="7">
    <location>
        <begin position="45"/>
        <end position="70"/>
    </location>
</feature>
<dbReference type="InterPro" id="IPR003593">
    <property type="entry name" value="AAA+_ATPase"/>
</dbReference>
<dbReference type="SUPFAM" id="SSF90123">
    <property type="entry name" value="ABC transporter transmembrane region"/>
    <property type="match status" value="1"/>
</dbReference>
<keyword evidence="3" id="KW-0547">Nucleotide-binding</keyword>
<dbReference type="SUPFAM" id="SSF52540">
    <property type="entry name" value="P-loop containing nucleoside triphosphate hydrolases"/>
    <property type="match status" value="1"/>
</dbReference>
<evidence type="ECO:0000256" key="4">
    <source>
        <dbReference type="ARBA" id="ARBA00022840"/>
    </source>
</evidence>
<dbReference type="InterPro" id="IPR039421">
    <property type="entry name" value="Type_1_exporter"/>
</dbReference>
<feature type="domain" description="ABC transporter" evidence="8">
    <location>
        <begin position="382"/>
        <end position="614"/>
    </location>
</feature>
<evidence type="ECO:0000256" key="1">
    <source>
        <dbReference type="ARBA" id="ARBA00004651"/>
    </source>
</evidence>
<dbReference type="Pfam" id="PF00005">
    <property type="entry name" value="ABC_tran"/>
    <property type="match status" value="1"/>
</dbReference>
<accession>A0ABW2THC4</accession>
<dbReference type="GO" id="GO:0005524">
    <property type="term" value="F:ATP binding"/>
    <property type="evidence" value="ECO:0007669"/>
    <property type="project" value="UniProtKB-KW"/>
</dbReference>
<protein>
    <submittedName>
        <fullName evidence="10">ABC transporter ATP-binding protein</fullName>
    </submittedName>
</protein>
<dbReference type="RefSeq" id="WP_343967047.1">
    <property type="nucleotide sequence ID" value="NZ_BAAAGK010000051.1"/>
</dbReference>
<evidence type="ECO:0000256" key="3">
    <source>
        <dbReference type="ARBA" id="ARBA00022741"/>
    </source>
</evidence>
<comment type="caution">
    <text evidence="10">The sequence shown here is derived from an EMBL/GenBank/DDBJ whole genome shotgun (WGS) entry which is preliminary data.</text>
</comment>
<dbReference type="InterPro" id="IPR027417">
    <property type="entry name" value="P-loop_NTPase"/>
</dbReference>
<evidence type="ECO:0000313" key="11">
    <source>
        <dbReference type="Proteomes" id="UP001596514"/>
    </source>
</evidence>
<gene>
    <name evidence="10" type="ORF">ACFQVD_44530</name>
</gene>
<dbReference type="Gene3D" id="1.20.1560.10">
    <property type="entry name" value="ABC transporter type 1, transmembrane domain"/>
    <property type="match status" value="1"/>
</dbReference>
<dbReference type="Proteomes" id="UP001596514">
    <property type="component" value="Unassembled WGS sequence"/>
</dbReference>
<evidence type="ECO:0000256" key="7">
    <source>
        <dbReference type="SAM" id="Phobius"/>
    </source>
</evidence>
<evidence type="ECO:0000259" key="9">
    <source>
        <dbReference type="PROSITE" id="PS50929"/>
    </source>
</evidence>
<dbReference type="EMBL" id="JBHTEE010000001">
    <property type="protein sequence ID" value="MFC7607179.1"/>
    <property type="molecule type" value="Genomic_DNA"/>
</dbReference>
<dbReference type="PROSITE" id="PS00211">
    <property type="entry name" value="ABC_TRANSPORTER_1"/>
    <property type="match status" value="1"/>
</dbReference>
<sequence length="634" mass="65641">MPGSAVTPASAPPTAALVLRLGEDGHPPGGFRLLLTLLRPRRRPLAFALAWALVEAVPGLLSGLLVAGAIDDGFLAGRPETGLAWLGLLAIAMLLKTAATRLMFPHLAAVVEPLRDDLVRAVVTATVTRAARGDRPDTAAVSRLTGQVETLRNLVSALLRTTHGLGISLIAALAGLLVLSPLAAAIVAGPVLVAVAVCVWLLRVLLVRQRRLILADETLTAEATPILEGTRDIAACGAREQAYATVRAAVDAHAAATHALARAGVFRRLIVAIGAHLPLLGLVIAAEPLTRQGHLSVGEVVGAVTYLVTGLQPALQSLTGILSSWGVALAVTLRRIAETIAVPADDAPAAAAPFGVAPFGTTHPADVPAPPFGTGSPAGCELRAKGLGFAYAPQATPVVHDLDLVVPEGDHLTVVGPSGIGKSTLSLLLTGLRRPTGGEILLGGLPLEAIAERGLRSMMALVPQEAYVFAGTVRENLGYLCPAGTVDAWLREAADRVGAWALVERLGGLNAEIDEPGALSAGERQLIALARTYASPARLVVLDEATCHLDPAAEAKAENAFAARPGTLIVIAHRISSAIRARRILLMDGTAAHTGTHADLLTRSPLYADLVGHWTNDRAPGAHPGHPLSTRRFS</sequence>
<dbReference type="InterPro" id="IPR003439">
    <property type="entry name" value="ABC_transporter-like_ATP-bd"/>
</dbReference>
<feature type="transmembrane region" description="Helical" evidence="7">
    <location>
        <begin position="185"/>
        <end position="206"/>
    </location>
</feature>
<dbReference type="SMART" id="SM00382">
    <property type="entry name" value="AAA"/>
    <property type="match status" value="1"/>
</dbReference>
<keyword evidence="11" id="KW-1185">Reference proteome</keyword>
<feature type="transmembrane region" description="Helical" evidence="7">
    <location>
        <begin position="269"/>
        <end position="286"/>
    </location>
</feature>
<feature type="domain" description="ABC transmembrane type-1" evidence="9">
    <location>
        <begin position="45"/>
        <end position="316"/>
    </location>
</feature>
<keyword evidence="5 7" id="KW-1133">Transmembrane helix</keyword>
<evidence type="ECO:0000259" key="8">
    <source>
        <dbReference type="PROSITE" id="PS50893"/>
    </source>
</evidence>
<dbReference type="InterPro" id="IPR036640">
    <property type="entry name" value="ABC1_TM_sf"/>
</dbReference>
<evidence type="ECO:0000313" key="10">
    <source>
        <dbReference type="EMBL" id="MFC7607179.1"/>
    </source>
</evidence>
<proteinExistence type="predicted"/>
<dbReference type="PROSITE" id="PS50893">
    <property type="entry name" value="ABC_TRANSPORTER_2"/>
    <property type="match status" value="1"/>
</dbReference>
<keyword evidence="2 7" id="KW-0812">Transmembrane</keyword>
<dbReference type="Gene3D" id="3.40.50.300">
    <property type="entry name" value="P-loop containing nucleotide triphosphate hydrolases"/>
    <property type="match status" value="1"/>
</dbReference>
<dbReference type="PANTHER" id="PTHR24221">
    <property type="entry name" value="ATP-BINDING CASSETTE SUB-FAMILY B"/>
    <property type="match status" value="1"/>
</dbReference>
<feature type="transmembrane region" description="Helical" evidence="7">
    <location>
        <begin position="157"/>
        <end position="179"/>
    </location>
</feature>
<organism evidence="10 11">
    <name type="scientific">Streptosporangium amethystogenes subsp. fukuiense</name>
    <dbReference type="NCBI Taxonomy" id="698418"/>
    <lineage>
        <taxon>Bacteria</taxon>
        <taxon>Bacillati</taxon>
        <taxon>Actinomycetota</taxon>
        <taxon>Actinomycetes</taxon>
        <taxon>Streptosporangiales</taxon>
        <taxon>Streptosporangiaceae</taxon>
        <taxon>Streptosporangium</taxon>
    </lineage>
</organism>
<reference evidence="11" key="1">
    <citation type="journal article" date="2019" name="Int. J. Syst. Evol. Microbiol.">
        <title>The Global Catalogue of Microorganisms (GCM) 10K type strain sequencing project: providing services to taxonomists for standard genome sequencing and annotation.</title>
        <authorList>
            <consortium name="The Broad Institute Genomics Platform"/>
            <consortium name="The Broad Institute Genome Sequencing Center for Infectious Disease"/>
            <person name="Wu L."/>
            <person name="Ma J."/>
        </authorList>
    </citation>
    <scope>NUCLEOTIDE SEQUENCE [LARGE SCALE GENOMIC DNA]</scope>
    <source>
        <strain evidence="11">JCM 10083</strain>
    </source>
</reference>
<keyword evidence="6 7" id="KW-0472">Membrane</keyword>